<dbReference type="OrthoDB" id="9801033at2"/>
<evidence type="ECO:0000256" key="9">
    <source>
        <dbReference type="ARBA" id="ARBA00022785"/>
    </source>
</evidence>
<feature type="binding site" evidence="17">
    <location>
        <position position="9"/>
    </location>
    <ligand>
        <name>[4Fe-4S] cluster</name>
        <dbReference type="ChEBI" id="CHEBI:49883"/>
    </ligand>
</feature>
<evidence type="ECO:0000256" key="2">
    <source>
        <dbReference type="ARBA" id="ARBA00004691"/>
    </source>
</evidence>
<dbReference type="EMBL" id="FQZT01000016">
    <property type="protein sequence ID" value="SHJ78261.1"/>
    <property type="molecule type" value="Genomic_DNA"/>
</dbReference>
<keyword evidence="19" id="KW-1185">Reference proteome</keyword>
<protein>
    <recommendedName>
        <fullName evidence="5 17">Epoxyqueuosine reductase QueH</fullName>
        <ecNumber evidence="4 17">1.17.99.6</ecNumber>
    </recommendedName>
    <alternativeName>
        <fullName evidence="15 17">Queuosine biosynthesis protein QueH</fullName>
    </alternativeName>
</protein>
<evidence type="ECO:0000256" key="1">
    <source>
        <dbReference type="ARBA" id="ARBA00002268"/>
    </source>
</evidence>
<dbReference type="EC" id="1.17.99.6" evidence="4 17"/>
<keyword evidence="13 17" id="KW-1015">Disulfide bond</keyword>
<dbReference type="UniPathway" id="UPA00392"/>
<evidence type="ECO:0000313" key="19">
    <source>
        <dbReference type="Proteomes" id="UP000184171"/>
    </source>
</evidence>
<evidence type="ECO:0000256" key="12">
    <source>
        <dbReference type="ARBA" id="ARBA00023014"/>
    </source>
</evidence>
<evidence type="ECO:0000256" key="10">
    <source>
        <dbReference type="ARBA" id="ARBA00023002"/>
    </source>
</evidence>
<dbReference type="HAMAP" id="MF_02089">
    <property type="entry name" value="QueH"/>
    <property type="match status" value="1"/>
</dbReference>
<comment type="similarity">
    <text evidence="3 17">Belongs to the QueH family.</text>
</comment>
<evidence type="ECO:0000256" key="13">
    <source>
        <dbReference type="ARBA" id="ARBA00023157"/>
    </source>
</evidence>
<evidence type="ECO:0000256" key="15">
    <source>
        <dbReference type="ARBA" id="ARBA00031446"/>
    </source>
</evidence>
<comment type="pathway">
    <text evidence="2 17">tRNA modification; tRNA-queuosine biosynthesis.</text>
</comment>
<keyword evidence="7 17" id="KW-0819">tRNA processing</keyword>
<keyword evidence="10 17" id="KW-0560">Oxidoreductase</keyword>
<dbReference type="GO" id="GO:0008616">
    <property type="term" value="P:tRNA queuosine(34) biosynthetic process"/>
    <property type="evidence" value="ECO:0007669"/>
    <property type="project" value="UniProtKB-UniRule"/>
</dbReference>
<keyword evidence="6 17" id="KW-0004">4Fe-4S</keyword>
<gene>
    <name evidence="17" type="primary">queH</name>
    <name evidence="18" type="ORF">SAMN02745165_03155</name>
</gene>
<feature type="binding site" evidence="17">
    <location>
        <position position="8"/>
    </location>
    <ligand>
        <name>[4Fe-4S] cluster</name>
        <dbReference type="ChEBI" id="CHEBI:49883"/>
    </ligand>
</feature>
<dbReference type="STRING" id="1122189.SAMN02745165_03155"/>
<evidence type="ECO:0000256" key="5">
    <source>
        <dbReference type="ARBA" id="ARBA00016895"/>
    </source>
</evidence>
<name>A0A1M6M499_MALRU</name>
<dbReference type="PANTHER" id="PTHR36701">
    <property type="entry name" value="EPOXYQUEUOSINE REDUCTASE QUEH"/>
    <property type="match status" value="1"/>
</dbReference>
<dbReference type="GO" id="GO:0051539">
    <property type="term" value="F:4 iron, 4 sulfur cluster binding"/>
    <property type="evidence" value="ECO:0007669"/>
    <property type="project" value="UniProtKB-UniRule"/>
</dbReference>
<evidence type="ECO:0000256" key="6">
    <source>
        <dbReference type="ARBA" id="ARBA00022485"/>
    </source>
</evidence>
<feature type="binding site" evidence="17">
    <location>
        <position position="86"/>
    </location>
    <ligand>
        <name>[4Fe-4S] cluster</name>
        <dbReference type="ChEBI" id="CHEBI:49883"/>
    </ligand>
</feature>
<evidence type="ECO:0000313" key="18">
    <source>
        <dbReference type="EMBL" id="SHJ78261.1"/>
    </source>
</evidence>
<keyword evidence="8 17" id="KW-0479">Metal-binding</keyword>
<dbReference type="AlphaFoldDB" id="A0A1M6M499"/>
<evidence type="ECO:0000256" key="7">
    <source>
        <dbReference type="ARBA" id="ARBA00022694"/>
    </source>
</evidence>
<dbReference type="Proteomes" id="UP000184171">
    <property type="component" value="Unassembled WGS sequence"/>
</dbReference>
<feature type="disulfide bond" description="Redox-active" evidence="17">
    <location>
        <begin position="163"/>
        <end position="165"/>
    </location>
</feature>
<proteinExistence type="inferred from homology"/>
<dbReference type="RefSeq" id="WP_072909694.1">
    <property type="nucleotide sequence ID" value="NZ_FQZT01000016.1"/>
</dbReference>
<evidence type="ECO:0000256" key="4">
    <source>
        <dbReference type="ARBA" id="ARBA00012622"/>
    </source>
</evidence>
<dbReference type="InterPro" id="IPR003828">
    <property type="entry name" value="QueH"/>
</dbReference>
<evidence type="ECO:0000256" key="3">
    <source>
        <dbReference type="ARBA" id="ARBA00008207"/>
    </source>
</evidence>
<keyword evidence="9 17" id="KW-0671">Queuosine biosynthesis</keyword>
<reference evidence="18 19" key="1">
    <citation type="submission" date="2016-11" db="EMBL/GenBank/DDBJ databases">
        <authorList>
            <person name="Jaros S."/>
            <person name="Januszkiewicz K."/>
            <person name="Wedrychowicz H."/>
        </authorList>
    </citation>
    <scope>NUCLEOTIDE SEQUENCE [LARGE SCALE GENOMIC DNA]</scope>
    <source>
        <strain evidence="18 19">DSM 5091</strain>
    </source>
</reference>
<dbReference type="GO" id="GO:0052693">
    <property type="term" value="F:epoxyqueuosine reductase activity"/>
    <property type="evidence" value="ECO:0007669"/>
    <property type="project" value="UniProtKB-UniRule"/>
</dbReference>
<feature type="binding site" evidence="17">
    <location>
        <position position="83"/>
    </location>
    <ligand>
        <name>[4Fe-4S] cluster</name>
        <dbReference type="ChEBI" id="CHEBI:49883"/>
    </ligand>
</feature>
<evidence type="ECO:0000256" key="14">
    <source>
        <dbReference type="ARBA" id="ARBA00023284"/>
    </source>
</evidence>
<sequence length="178" mass="21357">MQILLHICCANCAIYPVKVMREQDHQLAGYFYNDNIHPYQEFKKRLETTKEYAAAVDLPVTYDEEYRLEEFLAAVAQESENRCEYCYRSRLLATVKEAKRQGFEGFTTTLLYSRYQRHQEIIDYGRELAQAYGLTFHYEDFRSGWNEGIQISKEMGLYRQQYCGCIYSEKDRYYRKKK</sequence>
<organism evidence="18 19">
    <name type="scientific">Malonomonas rubra DSM 5091</name>
    <dbReference type="NCBI Taxonomy" id="1122189"/>
    <lineage>
        <taxon>Bacteria</taxon>
        <taxon>Pseudomonadati</taxon>
        <taxon>Thermodesulfobacteriota</taxon>
        <taxon>Desulfuromonadia</taxon>
        <taxon>Desulfuromonadales</taxon>
        <taxon>Geopsychrobacteraceae</taxon>
        <taxon>Malonomonas</taxon>
    </lineage>
</organism>
<dbReference type="Pfam" id="PF02677">
    <property type="entry name" value="QueH"/>
    <property type="match status" value="1"/>
</dbReference>
<keyword evidence="14 17" id="KW-0676">Redox-active center</keyword>
<dbReference type="PANTHER" id="PTHR36701:SF1">
    <property type="entry name" value="EPOXYQUEUOSINE REDUCTASE QUEH"/>
    <property type="match status" value="1"/>
</dbReference>
<evidence type="ECO:0000256" key="17">
    <source>
        <dbReference type="HAMAP-Rule" id="MF_02089"/>
    </source>
</evidence>
<comment type="function">
    <text evidence="1 17">Catalyzes the conversion of epoxyqueuosine (oQ) to queuosine (Q), which is a hypermodified base found in the wobble positions of tRNA(Asp), tRNA(Asn), tRNA(His) and tRNA(Tyr).</text>
</comment>
<dbReference type="GO" id="GO:0046872">
    <property type="term" value="F:metal ion binding"/>
    <property type="evidence" value="ECO:0007669"/>
    <property type="project" value="UniProtKB-KW"/>
</dbReference>
<evidence type="ECO:0000256" key="16">
    <source>
        <dbReference type="ARBA" id="ARBA00047415"/>
    </source>
</evidence>
<evidence type="ECO:0000256" key="11">
    <source>
        <dbReference type="ARBA" id="ARBA00023004"/>
    </source>
</evidence>
<comment type="catalytic activity">
    <reaction evidence="16 17">
        <text>epoxyqueuosine(34) in tRNA + AH2 = queuosine(34) in tRNA + A + H2O</text>
        <dbReference type="Rhea" id="RHEA:32159"/>
        <dbReference type="Rhea" id="RHEA-COMP:18571"/>
        <dbReference type="Rhea" id="RHEA-COMP:18582"/>
        <dbReference type="ChEBI" id="CHEBI:13193"/>
        <dbReference type="ChEBI" id="CHEBI:15377"/>
        <dbReference type="ChEBI" id="CHEBI:17499"/>
        <dbReference type="ChEBI" id="CHEBI:194431"/>
        <dbReference type="ChEBI" id="CHEBI:194443"/>
        <dbReference type="EC" id="1.17.99.6"/>
    </reaction>
</comment>
<keyword evidence="12 17" id="KW-0411">Iron-sulfur</keyword>
<evidence type="ECO:0000256" key="8">
    <source>
        <dbReference type="ARBA" id="ARBA00022723"/>
    </source>
</evidence>
<keyword evidence="11 17" id="KW-0408">Iron</keyword>
<accession>A0A1M6M499</accession>